<dbReference type="PROSITE" id="PS51725">
    <property type="entry name" value="ABM"/>
    <property type="match status" value="1"/>
</dbReference>
<dbReference type="Pfam" id="PF03992">
    <property type="entry name" value="ABM"/>
    <property type="match status" value="1"/>
</dbReference>
<gene>
    <name evidence="2" type="ORF">MUN53_05255</name>
</gene>
<reference evidence="2 3" key="1">
    <citation type="submission" date="2022-03" db="EMBL/GenBank/DDBJ databases">
        <title>Parabacteroides sp. nov. isolated from swine feces.</title>
        <authorList>
            <person name="Bak J.E."/>
        </authorList>
    </citation>
    <scope>NUCLEOTIDE SEQUENCE [LARGE SCALE GENOMIC DNA]</scope>
    <source>
        <strain evidence="2 3">AGMB00274</strain>
    </source>
</reference>
<keyword evidence="2" id="KW-0503">Monooxygenase</keyword>
<dbReference type="InterPro" id="IPR011008">
    <property type="entry name" value="Dimeric_a/b-barrel"/>
</dbReference>
<dbReference type="RefSeq" id="WP_243323720.1">
    <property type="nucleotide sequence ID" value="NZ_JAKZMM010000009.1"/>
</dbReference>
<evidence type="ECO:0000313" key="3">
    <source>
        <dbReference type="Proteomes" id="UP001165444"/>
    </source>
</evidence>
<proteinExistence type="predicted"/>
<dbReference type="InterPro" id="IPR007138">
    <property type="entry name" value="ABM_dom"/>
</dbReference>
<comment type="caution">
    <text evidence="2">The sequence shown here is derived from an EMBL/GenBank/DDBJ whole genome shotgun (WGS) entry which is preliminary data.</text>
</comment>
<dbReference type="EMBL" id="JAKZMM010000009">
    <property type="protein sequence ID" value="MCJ2380023.1"/>
    <property type="molecule type" value="Genomic_DNA"/>
</dbReference>
<protein>
    <submittedName>
        <fullName evidence="2">Antibiotic biosynthesis monooxygenase</fullName>
    </submittedName>
</protein>
<sequence>MKKHFCQTALLSVVFLLFDHPLSIAEEADRPVIITAKLFVKEEYKEAFKQRVKPLIEATRKEEGCLRYEFYQDASDPTIFFFYEVYKNPEAQTFHGRQTYLEEFKQDRKVMLKQPPVTTIYDATQRK</sequence>
<accession>A0ABT0BZ20</accession>
<dbReference type="GO" id="GO:0004497">
    <property type="term" value="F:monooxygenase activity"/>
    <property type="evidence" value="ECO:0007669"/>
    <property type="project" value="UniProtKB-KW"/>
</dbReference>
<dbReference type="PANTHER" id="PTHR33336">
    <property type="entry name" value="QUINOL MONOOXYGENASE YGIN-RELATED"/>
    <property type="match status" value="1"/>
</dbReference>
<name>A0ABT0BZ20_9BACT</name>
<keyword evidence="2" id="KW-0560">Oxidoreductase</keyword>
<dbReference type="PANTHER" id="PTHR33336:SF3">
    <property type="entry name" value="ABM DOMAIN-CONTAINING PROTEIN"/>
    <property type="match status" value="1"/>
</dbReference>
<dbReference type="SUPFAM" id="SSF54909">
    <property type="entry name" value="Dimeric alpha+beta barrel"/>
    <property type="match status" value="1"/>
</dbReference>
<dbReference type="Gene3D" id="3.30.70.100">
    <property type="match status" value="1"/>
</dbReference>
<feature type="domain" description="ABM" evidence="1">
    <location>
        <begin position="32"/>
        <end position="121"/>
    </location>
</feature>
<evidence type="ECO:0000313" key="2">
    <source>
        <dbReference type="EMBL" id="MCJ2380023.1"/>
    </source>
</evidence>
<keyword evidence="3" id="KW-1185">Reference proteome</keyword>
<organism evidence="2 3">
    <name type="scientific">Parabacteroides faecalis</name>
    <dbReference type="NCBI Taxonomy" id="2924040"/>
    <lineage>
        <taxon>Bacteria</taxon>
        <taxon>Pseudomonadati</taxon>
        <taxon>Bacteroidota</taxon>
        <taxon>Bacteroidia</taxon>
        <taxon>Bacteroidales</taxon>
        <taxon>Tannerellaceae</taxon>
        <taxon>Parabacteroides</taxon>
    </lineage>
</organism>
<dbReference type="InterPro" id="IPR050744">
    <property type="entry name" value="AI-2_Isomerase_LsrG"/>
</dbReference>
<evidence type="ECO:0000259" key="1">
    <source>
        <dbReference type="PROSITE" id="PS51725"/>
    </source>
</evidence>
<dbReference type="Proteomes" id="UP001165444">
    <property type="component" value="Unassembled WGS sequence"/>
</dbReference>